<evidence type="ECO:0000313" key="2">
    <source>
        <dbReference type="EMBL" id="KOF86898.1"/>
    </source>
</evidence>
<gene>
    <name evidence="2" type="ORF">OCBIM_22017803mg</name>
</gene>
<evidence type="ECO:0000256" key="1">
    <source>
        <dbReference type="SAM" id="MobiDB-lite"/>
    </source>
</evidence>
<feature type="compositionally biased region" description="Basic residues" evidence="1">
    <location>
        <begin position="132"/>
        <end position="142"/>
    </location>
</feature>
<feature type="region of interest" description="Disordered" evidence="1">
    <location>
        <begin position="46"/>
        <end position="101"/>
    </location>
</feature>
<protein>
    <submittedName>
        <fullName evidence="2">Uncharacterized protein</fullName>
    </submittedName>
</protein>
<sequence>MIIAQFFVVLHDLSVIHTKASRNAHDALCLLKDEIQIDAEPTVIDMNKRKKSKTKRLNQNSSPILQRDTMSKHSSIQKTVIEKTISSDAKSKNWEPSEVSKTSLIQSISADPENIYISSKINIKTSEGDERKKRRKTDQRWW</sequence>
<dbReference type="EMBL" id="KQ418549">
    <property type="protein sequence ID" value="KOF86898.1"/>
    <property type="molecule type" value="Genomic_DNA"/>
</dbReference>
<proteinExistence type="predicted"/>
<name>A0A0L8HC52_OCTBM</name>
<feature type="compositionally biased region" description="Polar residues" evidence="1">
    <location>
        <begin position="72"/>
        <end position="88"/>
    </location>
</feature>
<accession>A0A0L8HC52</accession>
<feature type="region of interest" description="Disordered" evidence="1">
    <location>
        <begin position="122"/>
        <end position="142"/>
    </location>
</feature>
<dbReference type="AlphaFoldDB" id="A0A0L8HC52"/>
<organism evidence="2">
    <name type="scientific">Octopus bimaculoides</name>
    <name type="common">California two-spotted octopus</name>
    <dbReference type="NCBI Taxonomy" id="37653"/>
    <lineage>
        <taxon>Eukaryota</taxon>
        <taxon>Metazoa</taxon>
        <taxon>Spiralia</taxon>
        <taxon>Lophotrochozoa</taxon>
        <taxon>Mollusca</taxon>
        <taxon>Cephalopoda</taxon>
        <taxon>Coleoidea</taxon>
        <taxon>Octopodiformes</taxon>
        <taxon>Octopoda</taxon>
        <taxon>Incirrata</taxon>
        <taxon>Octopodidae</taxon>
        <taxon>Octopus</taxon>
    </lineage>
</organism>
<reference evidence="2" key="1">
    <citation type="submission" date="2015-07" db="EMBL/GenBank/DDBJ databases">
        <title>MeaNS - Measles Nucleotide Surveillance Program.</title>
        <authorList>
            <person name="Tran T."/>
            <person name="Druce J."/>
        </authorList>
    </citation>
    <scope>NUCLEOTIDE SEQUENCE</scope>
    <source>
        <strain evidence="2">UCB-OBI-ISO-001</strain>
        <tissue evidence="2">Gonad</tissue>
    </source>
</reference>